<organism evidence="3 4">
    <name type="scientific">Nocardia terrae</name>
    <dbReference type="NCBI Taxonomy" id="2675851"/>
    <lineage>
        <taxon>Bacteria</taxon>
        <taxon>Bacillati</taxon>
        <taxon>Actinomycetota</taxon>
        <taxon>Actinomycetes</taxon>
        <taxon>Mycobacteriales</taxon>
        <taxon>Nocardiaceae</taxon>
        <taxon>Nocardia</taxon>
    </lineage>
</organism>
<evidence type="ECO:0000259" key="2">
    <source>
        <dbReference type="Pfam" id="PF00296"/>
    </source>
</evidence>
<sequence length="345" mass="37345">MDIGVVLQCTPPASRVVELARIAETHGFSHVWTFDSHLLWQEPYVIYSQILAATRKVVVGPMVTNPSTRDWTVTASTFATLNDMFGNRTICGIGRGDSAVRTLGGRPANLATLRESIGVIQELGNGRSARIGDTTIRFPWASASRLPVWVAGYGPRALDLSGEVADGFILQLADPDITAWTIARVRAAAERAGRDPKAVTICVAAPAYITDGSAAALKHAREQCRWFGGMVGNHVADIVSRYGADSDVPKALTDYIAGRQGYDYNEHGRAGNTHAEFVPDEIVDRFCVLGTPDEHLTRLRELEAMGVDQFAVYLQHDAKTSTLEAYGESVLPRLAHPIEATVTGS</sequence>
<dbReference type="Pfam" id="PF00296">
    <property type="entry name" value="Bac_luciferase"/>
    <property type="match status" value="1"/>
</dbReference>
<dbReference type="GO" id="GO:0016705">
    <property type="term" value="F:oxidoreductase activity, acting on paired donors, with incorporation or reduction of molecular oxygen"/>
    <property type="evidence" value="ECO:0007669"/>
    <property type="project" value="InterPro"/>
</dbReference>
<dbReference type="InterPro" id="IPR050564">
    <property type="entry name" value="F420-G6PD/mer"/>
</dbReference>
<protein>
    <submittedName>
        <fullName evidence="3">TIGR03842 family LLM class F420-dependent oxidoreductase</fullName>
    </submittedName>
</protein>
<keyword evidence="4" id="KW-1185">Reference proteome</keyword>
<name>A0A7K1VAZ5_9NOCA</name>
<comment type="caution">
    <text evidence="3">The sequence shown here is derived from an EMBL/GenBank/DDBJ whole genome shotgun (WGS) entry which is preliminary data.</text>
</comment>
<dbReference type="InterPro" id="IPR022315">
    <property type="entry name" value="F420_OxRdatse_CPS4043_pred"/>
</dbReference>
<keyword evidence="1" id="KW-0560">Oxidoreductase</keyword>
<dbReference type="AlphaFoldDB" id="A0A7K1VAZ5"/>
<dbReference type="SUPFAM" id="SSF51679">
    <property type="entry name" value="Bacterial luciferase-like"/>
    <property type="match status" value="1"/>
</dbReference>
<proteinExistence type="predicted"/>
<dbReference type="NCBIfam" id="TIGR03842">
    <property type="entry name" value="F420_CPS_4043"/>
    <property type="match status" value="1"/>
</dbReference>
<dbReference type="PANTHER" id="PTHR43244:SF1">
    <property type="entry name" value="5,10-METHYLENETETRAHYDROMETHANOPTERIN REDUCTASE"/>
    <property type="match status" value="1"/>
</dbReference>
<dbReference type="RefSeq" id="WP_157393320.1">
    <property type="nucleotide sequence ID" value="NZ_WRPP01000015.1"/>
</dbReference>
<gene>
    <name evidence="3" type="ORF">GPX89_41695</name>
</gene>
<evidence type="ECO:0000313" key="4">
    <source>
        <dbReference type="Proteomes" id="UP000466794"/>
    </source>
</evidence>
<reference evidence="3 4" key="1">
    <citation type="submission" date="2019-12" db="EMBL/GenBank/DDBJ databases">
        <title>Nocardia sp. nov. ET3-3 isolated from soil.</title>
        <authorList>
            <person name="Kanchanasin P."/>
            <person name="Tanasupawat S."/>
            <person name="Yuki M."/>
            <person name="Kudo T."/>
        </authorList>
    </citation>
    <scope>NUCLEOTIDE SEQUENCE [LARGE SCALE GENOMIC DNA]</scope>
    <source>
        <strain evidence="3 4">ET3-3</strain>
    </source>
</reference>
<evidence type="ECO:0000256" key="1">
    <source>
        <dbReference type="ARBA" id="ARBA00023002"/>
    </source>
</evidence>
<feature type="domain" description="Luciferase-like" evidence="2">
    <location>
        <begin position="11"/>
        <end position="309"/>
    </location>
</feature>
<dbReference type="EMBL" id="WRPP01000015">
    <property type="protein sequence ID" value="MVU83737.1"/>
    <property type="molecule type" value="Genomic_DNA"/>
</dbReference>
<dbReference type="CDD" id="cd01097">
    <property type="entry name" value="Tetrahydromethanopterin_reductase"/>
    <property type="match status" value="1"/>
</dbReference>
<dbReference type="PANTHER" id="PTHR43244">
    <property type="match status" value="1"/>
</dbReference>
<accession>A0A7K1VAZ5</accession>
<dbReference type="Gene3D" id="3.20.20.30">
    <property type="entry name" value="Luciferase-like domain"/>
    <property type="match status" value="1"/>
</dbReference>
<dbReference type="InterPro" id="IPR036661">
    <property type="entry name" value="Luciferase-like_sf"/>
</dbReference>
<evidence type="ECO:0000313" key="3">
    <source>
        <dbReference type="EMBL" id="MVU83737.1"/>
    </source>
</evidence>
<dbReference type="Proteomes" id="UP000466794">
    <property type="component" value="Unassembled WGS sequence"/>
</dbReference>
<dbReference type="InterPro" id="IPR011251">
    <property type="entry name" value="Luciferase-like_dom"/>
</dbReference>